<organism evidence="1 2">
    <name type="scientific">Tropilaelaps mercedesae</name>
    <dbReference type="NCBI Taxonomy" id="418985"/>
    <lineage>
        <taxon>Eukaryota</taxon>
        <taxon>Metazoa</taxon>
        <taxon>Ecdysozoa</taxon>
        <taxon>Arthropoda</taxon>
        <taxon>Chelicerata</taxon>
        <taxon>Arachnida</taxon>
        <taxon>Acari</taxon>
        <taxon>Parasitiformes</taxon>
        <taxon>Mesostigmata</taxon>
        <taxon>Gamasina</taxon>
        <taxon>Dermanyssoidea</taxon>
        <taxon>Laelapidae</taxon>
        <taxon>Tropilaelaps</taxon>
    </lineage>
</organism>
<gene>
    <name evidence="1" type="ORF">BIW11_10721</name>
</gene>
<name>A0A1V9XE97_9ACAR</name>
<dbReference type="InterPro" id="IPR032675">
    <property type="entry name" value="LRR_dom_sf"/>
</dbReference>
<protein>
    <submittedName>
        <fullName evidence="1">Uncharacterized protein</fullName>
    </submittedName>
</protein>
<dbReference type="InParanoid" id="A0A1V9XE97"/>
<dbReference type="EMBL" id="MNPL01013239">
    <property type="protein sequence ID" value="OQR71880.1"/>
    <property type="molecule type" value="Genomic_DNA"/>
</dbReference>
<feature type="non-terminal residue" evidence="1">
    <location>
        <position position="1"/>
    </location>
</feature>
<reference evidence="1 2" key="1">
    <citation type="journal article" date="2017" name="Gigascience">
        <title>Draft genome of the honey bee ectoparasitic mite, Tropilaelaps mercedesae, is shaped by the parasitic life history.</title>
        <authorList>
            <person name="Dong X."/>
            <person name="Armstrong S.D."/>
            <person name="Xia D."/>
            <person name="Makepeace B.L."/>
            <person name="Darby A.C."/>
            <person name="Kadowaki T."/>
        </authorList>
    </citation>
    <scope>NUCLEOTIDE SEQUENCE [LARGE SCALE GENOMIC DNA]</scope>
    <source>
        <strain evidence="1">Wuxi-XJTLU</strain>
    </source>
</reference>
<evidence type="ECO:0000313" key="1">
    <source>
        <dbReference type="EMBL" id="OQR71880.1"/>
    </source>
</evidence>
<evidence type="ECO:0000313" key="2">
    <source>
        <dbReference type="Proteomes" id="UP000192247"/>
    </source>
</evidence>
<dbReference type="Proteomes" id="UP000192247">
    <property type="component" value="Unassembled WGS sequence"/>
</dbReference>
<dbReference type="AlphaFoldDB" id="A0A1V9XE97"/>
<dbReference type="SUPFAM" id="SSF52047">
    <property type="entry name" value="RNI-like"/>
    <property type="match status" value="1"/>
</dbReference>
<dbReference type="OrthoDB" id="63112at2759"/>
<accession>A0A1V9XE97</accession>
<sequence>DQRIVLPLSNLPSVLAEELLEACVALVVPQGALRYGHIGDVLTSGRLERLLLWDVEISAKDFSTIARKTKGHLQELEVDGVAIRSRRPESVIKAFHSLERLMEANVCTLKRVNIGLTLGDLLILSGLQSLEHLTVNFNCAHHLNQLILRTKNREHIWPRLRSFRYGDFFSAPTKRFVCHLLQKCPLLSHIDTNIADALQHLYAEEFLAGGSVSKRYPRIDKAVLGSFIYATDEVGARVRGASVLSVQIAAIALINVRELDLYLDSHNAILVLGEFVSLERLRLMWVNNTEDGNFTRGLETLLTEVGCQLKELCLHSFVNVDVHEISSLCPHLDSLGIIECRTQCGSKAHLRSFEQLRRFRFIPPRCYPAQQASLDLLTLLYGSEGLEQLIVELKESEDDLLKLIREILSVNSLKKLFMAGMYFSETSGDQAVDGLFKLISSWKGLRYLTLGDPELFQIVKQSCPNLKVRHEYLYVGL</sequence>
<proteinExistence type="predicted"/>
<keyword evidence="2" id="KW-1185">Reference proteome</keyword>
<dbReference type="Gene3D" id="3.80.10.10">
    <property type="entry name" value="Ribonuclease Inhibitor"/>
    <property type="match status" value="2"/>
</dbReference>
<comment type="caution">
    <text evidence="1">The sequence shown here is derived from an EMBL/GenBank/DDBJ whole genome shotgun (WGS) entry which is preliminary data.</text>
</comment>